<evidence type="ECO:0000313" key="1">
    <source>
        <dbReference type="EMBL" id="MCC2617789.1"/>
    </source>
</evidence>
<dbReference type="RefSeq" id="WP_229162176.1">
    <property type="nucleotide sequence ID" value="NZ_JAJEWP010000006.1"/>
</dbReference>
<comment type="caution">
    <text evidence="1">The sequence shown here is derived from an EMBL/GenBank/DDBJ whole genome shotgun (WGS) entry which is preliminary data.</text>
</comment>
<dbReference type="Proteomes" id="UP001520878">
    <property type="component" value="Unassembled WGS sequence"/>
</dbReference>
<evidence type="ECO:0008006" key="3">
    <source>
        <dbReference type="Google" id="ProtNLM"/>
    </source>
</evidence>
<organism evidence="1 2">
    <name type="scientific">Fluctibacter halophilus</name>
    <dbReference type="NCBI Taxonomy" id="226011"/>
    <lineage>
        <taxon>Bacteria</taxon>
        <taxon>Pseudomonadati</taxon>
        <taxon>Pseudomonadota</taxon>
        <taxon>Gammaproteobacteria</taxon>
        <taxon>Alteromonadales</taxon>
        <taxon>Alteromonadaceae</taxon>
        <taxon>Fluctibacter</taxon>
    </lineage>
</organism>
<reference evidence="1 2" key="1">
    <citation type="submission" date="2021-10" db="EMBL/GenBank/DDBJ databases">
        <title>Draft genome of Aestuariibacter halophilus JC2043.</title>
        <authorList>
            <person name="Emsley S.A."/>
            <person name="Pfannmuller K.M."/>
            <person name="Ushijima B."/>
            <person name="Saw J.H."/>
            <person name="Videau P."/>
        </authorList>
    </citation>
    <scope>NUCLEOTIDE SEQUENCE [LARGE SCALE GENOMIC DNA]</scope>
    <source>
        <strain evidence="1 2">JC2043</strain>
    </source>
</reference>
<name>A0ABS8GB27_9ALTE</name>
<keyword evidence="2" id="KW-1185">Reference proteome</keyword>
<protein>
    <recommendedName>
        <fullName evidence="3">DUF4142 domain-containing protein</fullName>
    </recommendedName>
</protein>
<evidence type="ECO:0000313" key="2">
    <source>
        <dbReference type="Proteomes" id="UP001520878"/>
    </source>
</evidence>
<dbReference type="EMBL" id="JAJEWP010000006">
    <property type="protein sequence ID" value="MCC2617789.1"/>
    <property type="molecule type" value="Genomic_DNA"/>
</dbReference>
<sequence>MKKVLTASITAMLLSACGGPPAKTDSQRFRDQADADANHIVDSTRHWIKNDTFSNPQEHLAELVLIQKRLREVRKVYSAKGITEWQLDGYQQIQQDIDGTLPHLATHAEDLLRELVDRTEALRAQIEEVKNRPYSAQHMDPTGMVSRLSDEYNNAIETCCTAALADIRRLLVRDKTRYADHLALLSNLTPALEKMIRSPEHIADFRQRIDALPDVHP</sequence>
<proteinExistence type="predicted"/>
<accession>A0ABS8GB27</accession>
<gene>
    <name evidence="1" type="ORF">LJ739_16175</name>
</gene>
<dbReference type="PROSITE" id="PS51257">
    <property type="entry name" value="PROKAR_LIPOPROTEIN"/>
    <property type="match status" value="1"/>
</dbReference>